<dbReference type="EMBL" id="KZ772714">
    <property type="protein sequence ID" value="PTQ39938.1"/>
    <property type="molecule type" value="Genomic_DNA"/>
</dbReference>
<reference evidence="2" key="1">
    <citation type="journal article" date="2017" name="Cell">
        <title>Insights into land plant evolution garnered from the Marchantia polymorpha genome.</title>
        <authorList>
            <person name="Bowman J.L."/>
            <person name="Kohchi T."/>
            <person name="Yamato K.T."/>
            <person name="Jenkins J."/>
            <person name="Shu S."/>
            <person name="Ishizaki K."/>
            <person name="Yamaoka S."/>
            <person name="Nishihama R."/>
            <person name="Nakamura Y."/>
            <person name="Berger F."/>
            <person name="Adam C."/>
            <person name="Aki S.S."/>
            <person name="Althoff F."/>
            <person name="Araki T."/>
            <person name="Arteaga-Vazquez M.A."/>
            <person name="Balasubrmanian S."/>
            <person name="Barry K."/>
            <person name="Bauer D."/>
            <person name="Boehm C.R."/>
            <person name="Briginshaw L."/>
            <person name="Caballero-Perez J."/>
            <person name="Catarino B."/>
            <person name="Chen F."/>
            <person name="Chiyoda S."/>
            <person name="Chovatia M."/>
            <person name="Davies K.M."/>
            <person name="Delmans M."/>
            <person name="Demura T."/>
            <person name="Dierschke T."/>
            <person name="Dolan L."/>
            <person name="Dorantes-Acosta A.E."/>
            <person name="Eklund D.M."/>
            <person name="Florent S.N."/>
            <person name="Flores-Sandoval E."/>
            <person name="Fujiyama A."/>
            <person name="Fukuzawa H."/>
            <person name="Galik B."/>
            <person name="Grimanelli D."/>
            <person name="Grimwood J."/>
            <person name="Grossniklaus U."/>
            <person name="Hamada T."/>
            <person name="Haseloff J."/>
            <person name="Hetherington A.J."/>
            <person name="Higo A."/>
            <person name="Hirakawa Y."/>
            <person name="Hundley H.N."/>
            <person name="Ikeda Y."/>
            <person name="Inoue K."/>
            <person name="Inoue S.I."/>
            <person name="Ishida S."/>
            <person name="Jia Q."/>
            <person name="Kakita M."/>
            <person name="Kanazawa T."/>
            <person name="Kawai Y."/>
            <person name="Kawashima T."/>
            <person name="Kennedy M."/>
            <person name="Kinose K."/>
            <person name="Kinoshita T."/>
            <person name="Kohara Y."/>
            <person name="Koide E."/>
            <person name="Komatsu K."/>
            <person name="Kopischke S."/>
            <person name="Kubo M."/>
            <person name="Kyozuka J."/>
            <person name="Lagercrantz U."/>
            <person name="Lin S.S."/>
            <person name="Lindquist E."/>
            <person name="Lipzen A.M."/>
            <person name="Lu C.W."/>
            <person name="De Luna E."/>
            <person name="Martienssen R.A."/>
            <person name="Minamino N."/>
            <person name="Mizutani M."/>
            <person name="Mizutani M."/>
            <person name="Mochizuki N."/>
            <person name="Monte I."/>
            <person name="Mosher R."/>
            <person name="Nagasaki H."/>
            <person name="Nakagami H."/>
            <person name="Naramoto S."/>
            <person name="Nishitani K."/>
            <person name="Ohtani M."/>
            <person name="Okamoto T."/>
            <person name="Okumura M."/>
            <person name="Phillips J."/>
            <person name="Pollak B."/>
            <person name="Reinders A."/>
            <person name="Rovekamp M."/>
            <person name="Sano R."/>
            <person name="Sawa S."/>
            <person name="Schmid M.W."/>
            <person name="Shirakawa M."/>
            <person name="Solano R."/>
            <person name="Spunde A."/>
            <person name="Suetsugu N."/>
            <person name="Sugano S."/>
            <person name="Sugiyama A."/>
            <person name="Sun R."/>
            <person name="Suzuki Y."/>
            <person name="Takenaka M."/>
            <person name="Takezawa D."/>
            <person name="Tomogane H."/>
            <person name="Tsuzuki M."/>
            <person name="Ueda T."/>
            <person name="Umeda M."/>
            <person name="Ward J.M."/>
            <person name="Watanabe Y."/>
            <person name="Yazaki K."/>
            <person name="Yokoyama R."/>
            <person name="Yoshitake Y."/>
            <person name="Yotsui I."/>
            <person name="Zachgo S."/>
            <person name="Schmutz J."/>
        </authorList>
    </citation>
    <scope>NUCLEOTIDE SEQUENCE [LARGE SCALE GENOMIC DNA]</scope>
    <source>
        <strain evidence="2">Tak-1</strain>
    </source>
</reference>
<name>A0A2R6X1G4_MARPO</name>
<proteinExistence type="predicted"/>
<accession>A0A2R6X1G4</accession>
<gene>
    <name evidence="1" type="ORF">MARPO_0042s0008</name>
</gene>
<sequence>MTKLAGRGGLREIQEFIFRAAADTERERERERARAVQNQERNRDNLWPLAGLQPRVSLLMADGESLAVKGQSQNRWLVPSCGGCCHWHPTCTAGLCLRVEESFMDGSGVWS</sequence>
<organism evidence="1 2">
    <name type="scientific">Marchantia polymorpha</name>
    <name type="common">Common liverwort</name>
    <name type="synonym">Marchantia aquatica</name>
    <dbReference type="NCBI Taxonomy" id="3197"/>
    <lineage>
        <taxon>Eukaryota</taxon>
        <taxon>Viridiplantae</taxon>
        <taxon>Streptophyta</taxon>
        <taxon>Embryophyta</taxon>
        <taxon>Marchantiophyta</taxon>
        <taxon>Marchantiopsida</taxon>
        <taxon>Marchantiidae</taxon>
        <taxon>Marchantiales</taxon>
        <taxon>Marchantiaceae</taxon>
        <taxon>Marchantia</taxon>
    </lineage>
</organism>
<dbReference type="Proteomes" id="UP000244005">
    <property type="component" value="Unassembled WGS sequence"/>
</dbReference>
<dbReference type="AlphaFoldDB" id="A0A2R6X1G4"/>
<protein>
    <submittedName>
        <fullName evidence="1">Uncharacterized protein</fullName>
    </submittedName>
</protein>
<keyword evidence="2" id="KW-1185">Reference proteome</keyword>
<evidence type="ECO:0000313" key="1">
    <source>
        <dbReference type="EMBL" id="PTQ39938.1"/>
    </source>
</evidence>
<evidence type="ECO:0000313" key="2">
    <source>
        <dbReference type="Proteomes" id="UP000244005"/>
    </source>
</evidence>